<reference evidence="2" key="1">
    <citation type="submission" date="2023-11" db="EMBL/GenBank/DDBJ databases">
        <authorList>
            <person name="De Vega J J."/>
            <person name="De Vega J J."/>
        </authorList>
    </citation>
    <scope>NUCLEOTIDE SEQUENCE</scope>
</reference>
<evidence type="ECO:0000313" key="2">
    <source>
        <dbReference type="EMBL" id="CAK5278836.1"/>
    </source>
</evidence>
<dbReference type="AlphaFoldDB" id="A0AAD2HPB5"/>
<feature type="region of interest" description="Disordered" evidence="1">
    <location>
        <begin position="102"/>
        <end position="124"/>
    </location>
</feature>
<evidence type="ECO:0000256" key="1">
    <source>
        <dbReference type="SAM" id="MobiDB-lite"/>
    </source>
</evidence>
<dbReference type="EMBL" id="CAVNYO010000429">
    <property type="protein sequence ID" value="CAK5278836.1"/>
    <property type="molecule type" value="Genomic_DNA"/>
</dbReference>
<evidence type="ECO:0000313" key="3">
    <source>
        <dbReference type="Proteomes" id="UP001295794"/>
    </source>
</evidence>
<gene>
    <name evidence="2" type="ORF">MYCIT1_LOCUS28464</name>
</gene>
<protein>
    <submittedName>
        <fullName evidence="2">Uncharacterized protein</fullName>
    </submittedName>
</protein>
<comment type="caution">
    <text evidence="2">The sequence shown here is derived from an EMBL/GenBank/DDBJ whole genome shotgun (WGS) entry which is preliminary data.</text>
</comment>
<proteinExistence type="predicted"/>
<keyword evidence="3" id="KW-1185">Reference proteome</keyword>
<feature type="region of interest" description="Disordered" evidence="1">
    <location>
        <begin position="1"/>
        <end position="33"/>
    </location>
</feature>
<feature type="region of interest" description="Disordered" evidence="1">
    <location>
        <begin position="53"/>
        <end position="75"/>
    </location>
</feature>
<name>A0AAD2HPB5_9AGAR</name>
<sequence>MPKYPYHGLPLTERRVERPTRSPSCAVQRRPRQQALPDVSPTCACRYKLEGESDSASNTCGLSSSSRSSFSGRPGWARGCRSQLWSLHPSERVLGCLRKVRGTPAPRRPGHLRNGPVRIPFKLPTPRSAPLAARFTHRAYPPVTQYRPLSSASSSARSWRRTARCRPICSTGTRQRTGGRRSTGEGLRGHTSWCWPLLACWAPNSTGAPDSTGLPMRVCGREAVLSSWTGDGAHDP</sequence>
<organism evidence="2 3">
    <name type="scientific">Mycena citricolor</name>
    <dbReference type="NCBI Taxonomy" id="2018698"/>
    <lineage>
        <taxon>Eukaryota</taxon>
        <taxon>Fungi</taxon>
        <taxon>Dikarya</taxon>
        <taxon>Basidiomycota</taxon>
        <taxon>Agaricomycotina</taxon>
        <taxon>Agaricomycetes</taxon>
        <taxon>Agaricomycetidae</taxon>
        <taxon>Agaricales</taxon>
        <taxon>Marasmiineae</taxon>
        <taxon>Mycenaceae</taxon>
        <taxon>Mycena</taxon>
    </lineage>
</organism>
<accession>A0AAD2HPB5</accession>
<dbReference type="Proteomes" id="UP001295794">
    <property type="component" value="Unassembled WGS sequence"/>
</dbReference>